<dbReference type="EMBL" id="SRJD01000022">
    <property type="protein sequence ID" value="TGA96591.1"/>
    <property type="molecule type" value="Genomic_DNA"/>
</dbReference>
<organism evidence="6 7">
    <name type="scientific">Sporolactobacillus shoreae</name>
    <dbReference type="NCBI Taxonomy" id="1465501"/>
    <lineage>
        <taxon>Bacteria</taxon>
        <taxon>Bacillati</taxon>
        <taxon>Bacillota</taxon>
        <taxon>Bacilli</taxon>
        <taxon>Bacillales</taxon>
        <taxon>Sporolactobacillaceae</taxon>
        <taxon>Sporolactobacillus</taxon>
    </lineage>
</organism>
<dbReference type="InterPro" id="IPR014718">
    <property type="entry name" value="GH-type_carb-bd"/>
</dbReference>
<feature type="compositionally biased region" description="Polar residues" evidence="1">
    <location>
        <begin position="315"/>
        <end position="332"/>
    </location>
</feature>
<feature type="compositionally biased region" description="Polar residues" evidence="1">
    <location>
        <begin position="754"/>
        <end position="767"/>
    </location>
</feature>
<dbReference type="InterPro" id="IPR054470">
    <property type="entry name" value="FIMAH_dom"/>
</dbReference>
<dbReference type="NCBIfam" id="TIGR01180">
    <property type="entry name" value="aman2_put"/>
    <property type="match status" value="1"/>
</dbReference>
<name>A0A4Z0GLL8_9BACL</name>
<dbReference type="GO" id="GO:0030246">
    <property type="term" value="F:carbohydrate binding"/>
    <property type="evidence" value="ECO:0007669"/>
    <property type="project" value="InterPro"/>
</dbReference>
<keyword evidence="7" id="KW-1185">Reference proteome</keyword>
<reference evidence="6 7" key="1">
    <citation type="journal article" date="2015" name="Int. J. Syst. Evol. Microbiol.">
        <title>Sporolactobacillus shoreae sp. nov. and Sporolactobacillus spathodeae sp. nov., two spore-forming lactic acid bacteria isolated from tree barks in Thailand.</title>
        <authorList>
            <person name="Thamacharoensuk T."/>
            <person name="Kitahara M."/>
            <person name="Ohkuma M."/>
            <person name="Thongchul N."/>
            <person name="Tanasupawat S."/>
        </authorList>
    </citation>
    <scope>NUCLEOTIDE SEQUENCE [LARGE SCALE GENOMIC DNA]</scope>
    <source>
        <strain evidence="6 7">BK92</strain>
    </source>
</reference>
<dbReference type="InterPro" id="IPR050883">
    <property type="entry name" value="PNGase"/>
</dbReference>
<feature type="domain" description="Glycosyl hydrolase family 92 N-terminal" evidence="4">
    <location>
        <begin position="259"/>
        <end position="483"/>
    </location>
</feature>
<dbReference type="Pfam" id="PF07971">
    <property type="entry name" value="Glyco_hydro_92"/>
    <property type="match status" value="1"/>
</dbReference>
<dbReference type="Gene3D" id="1.20.1610.10">
    <property type="entry name" value="alpha-1,2-mannosidases domains"/>
    <property type="match status" value="1"/>
</dbReference>
<dbReference type="Gene3D" id="2.70.98.10">
    <property type="match status" value="1"/>
</dbReference>
<dbReference type="AlphaFoldDB" id="A0A4Z0GLL8"/>
<feature type="region of interest" description="Disordered" evidence="1">
    <location>
        <begin position="746"/>
        <end position="768"/>
    </location>
</feature>
<comment type="caution">
    <text evidence="6">The sequence shown here is derived from an EMBL/GenBank/DDBJ whole genome shotgun (WGS) entry which is preliminary data.</text>
</comment>
<dbReference type="Gene3D" id="3.30.2080.10">
    <property type="entry name" value="GH92 mannosidase domain"/>
    <property type="match status" value="1"/>
</dbReference>
<dbReference type="InterPro" id="IPR005887">
    <property type="entry name" value="GH92_a_mannosidase_put"/>
</dbReference>
<evidence type="ECO:0000259" key="4">
    <source>
        <dbReference type="Pfam" id="PF17678"/>
    </source>
</evidence>
<dbReference type="GO" id="GO:0006516">
    <property type="term" value="P:glycoprotein catabolic process"/>
    <property type="evidence" value="ECO:0007669"/>
    <property type="project" value="TreeGrafter"/>
</dbReference>
<dbReference type="PANTHER" id="PTHR12143">
    <property type="entry name" value="PEPTIDE N-GLYCANASE PNGASE -RELATED"/>
    <property type="match status" value="1"/>
</dbReference>
<dbReference type="GO" id="GO:0000224">
    <property type="term" value="F:peptide-N4-(N-acetyl-beta-glucosaminyl)asparagine amidase activity"/>
    <property type="evidence" value="ECO:0007669"/>
    <property type="project" value="TreeGrafter"/>
</dbReference>
<sequence length="1230" mass="132193">MRTKLISKMLAGFLCFSLIMPSLPDSFIPSVAAKTGSPSFFTSFEKGDPLPAWNSTADLSSDARPLASGIAAADGRKAIKTMKTGVTTGPAHLYASPDNAGWTGHRVLSYSGTVTGGKGSYAYNKLFNVSIPVRKDTQLSYFIAPASDTKNPVLDPAGYVSIDLAFSDGTYLHELRNVTDEDGIRMTPAAQGGSGTLIADQWNHKVSDIGRFAAGKTITRILLAYSAPKSGVSFKGSLDDISIGSPAKPSGNLTPVDEVNILRGTASDSAFPRGETVPAVGVPNGFAYWSPALNSSSANQFYPYRENNDPANLPEIQSFSLSHSPNQQQGDRQSFQVMPSDFFGTPTANRLNRGLAFKHENETAKPDEYSVTFTNGMKAEMTALSHSAIFRFTFKGNTGNLIFDNIDNNGGLTLNPSKGTIEGYSDVQDETTGNSSRLFFYGYTDQAVTSSGRLYGQSRDNVTAFYKFDTSMQKTVTLRIATSLISISQAQKNLNLEISNKTSFDTVMNEAKKAWNKQLSKVEVQGASQAQKTTLYSNLYRLFLYPNAGFENTGSAKKPDYRYAVLNGALQADNKKDRTGSSVKKGKVYVNSDFAYSVQTVWPAYSLLDPQLTGQLVNGFLTYEKNGGDNISPSQMPYADTAFAGAQLKGAIGINTDTLYSTLLRDASVTGEEISSGTTLQSTSPSQSLNETLSNSIRDFSLGALASSLSGKSGAKGKGYSDDSAYFLQRSQDYLSSFDSSADLFNEKNPDGSWRQSPSTSGPSRFNPQAAPNRWLLSFDVPHDGQGLANLYGGQSGLQKKIDQFLSSDPTASTMKTNPQAKQAAAGQLGMFTLDNPSAPAIPYMYLFASAPWRTQATVRNILNRFYTGSDIGQGYLGSDRGAMLSGFCFFGTAGLFPLQSGTSNYVLNAPYFKKMTLHLSGGHDLVIQAPNVSNTNKYIQSVTFNGQNLTGTVLSQNQLAGGGTLSFQMGSTPSGWGTGSENMPDSLTPQSTNGSSFYPKPLVNLAGSSLKDATLSTSDGTSLDSLTGGGQGTTTVFSAAQPSINATFNSGNVRVKMYTLTSSSGGRTSDPKSWTLYGSNDGKSWDTLDHRSGEVFQWRSMTRPFVIKNPKAYRYYRLKITETSSSNSLALNGFELLGYTGISSGFNAMRNELIGQFGQNTLSEADTAQLSFALNQAQDAYSSGNIASSIYYLQSYVQLINTFPFEADSESVREKLSADAHGLINLLSD</sequence>
<dbReference type="Pfam" id="PF17678">
    <property type="entry name" value="Glyco_hydro_92N"/>
    <property type="match status" value="1"/>
</dbReference>
<dbReference type="InterPro" id="IPR008979">
    <property type="entry name" value="Galactose-bd-like_sf"/>
</dbReference>
<dbReference type="Proteomes" id="UP000298347">
    <property type="component" value="Unassembled WGS sequence"/>
</dbReference>
<gene>
    <name evidence="6" type="ORF">E4665_14945</name>
</gene>
<dbReference type="InterPro" id="IPR012939">
    <property type="entry name" value="Glyco_hydro_92"/>
</dbReference>
<evidence type="ECO:0000313" key="6">
    <source>
        <dbReference type="EMBL" id="TGA96591.1"/>
    </source>
</evidence>
<evidence type="ECO:0000256" key="1">
    <source>
        <dbReference type="SAM" id="MobiDB-lite"/>
    </source>
</evidence>
<dbReference type="SUPFAM" id="SSF49785">
    <property type="entry name" value="Galactose-binding domain-like"/>
    <property type="match status" value="1"/>
</dbReference>
<accession>A0A4Z0GLL8</accession>
<dbReference type="Gene3D" id="1.20.1050.60">
    <property type="entry name" value="alpha-1,2-mannosidase"/>
    <property type="match status" value="1"/>
</dbReference>
<dbReference type="GO" id="GO:0005829">
    <property type="term" value="C:cytosol"/>
    <property type="evidence" value="ECO:0007669"/>
    <property type="project" value="TreeGrafter"/>
</dbReference>
<keyword evidence="2" id="KW-0732">Signal</keyword>
<feature type="chain" id="PRO_5038402498" evidence="2">
    <location>
        <begin position="25"/>
        <end position="1230"/>
    </location>
</feature>
<dbReference type="RefSeq" id="WP_135349598.1">
    <property type="nucleotide sequence ID" value="NZ_SRJD01000022.1"/>
</dbReference>
<feature type="domain" description="Glycosyl hydrolase family 92" evidence="3">
    <location>
        <begin position="489"/>
        <end position="972"/>
    </location>
</feature>
<dbReference type="OrthoDB" id="9804511at2"/>
<dbReference type="InterPro" id="IPR041371">
    <property type="entry name" value="GH92_N"/>
</dbReference>
<evidence type="ECO:0000256" key="2">
    <source>
        <dbReference type="SAM" id="SignalP"/>
    </source>
</evidence>
<evidence type="ECO:0000259" key="5">
    <source>
        <dbReference type="Pfam" id="PF22888"/>
    </source>
</evidence>
<dbReference type="Gene3D" id="2.60.120.260">
    <property type="entry name" value="Galactose-binding domain-like"/>
    <property type="match status" value="1"/>
</dbReference>
<feature type="region of interest" description="Disordered" evidence="1">
    <location>
        <begin position="313"/>
        <end position="332"/>
    </location>
</feature>
<evidence type="ECO:0000259" key="3">
    <source>
        <dbReference type="Pfam" id="PF07971"/>
    </source>
</evidence>
<proteinExistence type="predicted"/>
<feature type="signal peptide" evidence="2">
    <location>
        <begin position="1"/>
        <end position="24"/>
    </location>
</feature>
<feature type="region of interest" description="Disordered" evidence="1">
    <location>
        <begin position="971"/>
        <end position="995"/>
    </location>
</feature>
<dbReference type="PANTHER" id="PTHR12143:SF43">
    <property type="entry name" value="PUTATIVE-RELATED"/>
    <property type="match status" value="1"/>
</dbReference>
<dbReference type="Pfam" id="PF22888">
    <property type="entry name" value="FIMAH"/>
    <property type="match status" value="1"/>
</dbReference>
<evidence type="ECO:0000313" key="7">
    <source>
        <dbReference type="Proteomes" id="UP000298347"/>
    </source>
</evidence>
<feature type="domain" description="FIMAH" evidence="5">
    <location>
        <begin position="1156"/>
        <end position="1225"/>
    </location>
</feature>
<protein>
    <submittedName>
        <fullName evidence="6">Alpha-1,2-mannosidase</fullName>
    </submittedName>
</protein>